<dbReference type="Gramene" id="AET5Gv20172300.21">
    <property type="protein sequence ID" value="AET5Gv20172300.21"/>
    <property type="gene ID" value="AET5Gv20172300"/>
</dbReference>
<evidence type="ECO:0000313" key="2">
    <source>
        <dbReference type="Proteomes" id="UP000015105"/>
    </source>
</evidence>
<keyword evidence="2" id="KW-1185">Reference proteome</keyword>
<dbReference type="EnsemblPlants" id="AET5Gv20172300.21">
    <property type="protein sequence ID" value="AET5Gv20172300.21"/>
    <property type="gene ID" value="AET5Gv20172300"/>
</dbReference>
<name>A0A453JRT2_AEGTS</name>
<proteinExistence type="predicted"/>
<accession>A0A453JRT2</accession>
<dbReference type="Proteomes" id="UP000015105">
    <property type="component" value="Chromosome 5D"/>
</dbReference>
<protein>
    <submittedName>
        <fullName evidence="1">Uncharacterized protein</fullName>
    </submittedName>
</protein>
<sequence>MPMKPGEEMSRDKTSAQNSLRCFAFQIDWDQTMLQDIGIVQAANINTFFYQSIFSCSMKAVTSTNTLIFGWCFRRRNSRKIEKNSPWEEVPLPDIVPLLQLALFLSFRSPILLVSIMCLSLIQPWRLWL</sequence>
<reference evidence="1" key="4">
    <citation type="submission" date="2019-03" db="UniProtKB">
        <authorList>
            <consortium name="EnsemblPlants"/>
        </authorList>
    </citation>
    <scope>IDENTIFICATION</scope>
</reference>
<reference evidence="1" key="5">
    <citation type="journal article" date="2021" name="G3 (Bethesda)">
        <title>Aegilops tauschii genome assembly Aet v5.0 features greater sequence contiguity and improved annotation.</title>
        <authorList>
            <person name="Wang L."/>
            <person name="Zhu T."/>
            <person name="Rodriguez J.C."/>
            <person name="Deal K.R."/>
            <person name="Dubcovsky J."/>
            <person name="McGuire P.E."/>
            <person name="Lux T."/>
            <person name="Spannagl M."/>
            <person name="Mayer K.F.X."/>
            <person name="Baldrich P."/>
            <person name="Meyers B.C."/>
            <person name="Huo N."/>
            <person name="Gu Y.Q."/>
            <person name="Zhou H."/>
            <person name="Devos K.M."/>
            <person name="Bennetzen J.L."/>
            <person name="Unver T."/>
            <person name="Budak H."/>
            <person name="Gulick P.J."/>
            <person name="Galiba G."/>
            <person name="Kalapos B."/>
            <person name="Nelson D.R."/>
            <person name="Li P."/>
            <person name="You F.M."/>
            <person name="Luo M.C."/>
            <person name="Dvorak J."/>
        </authorList>
    </citation>
    <scope>NUCLEOTIDE SEQUENCE [LARGE SCALE GENOMIC DNA]</scope>
    <source>
        <strain evidence="1">cv. AL8/78</strain>
    </source>
</reference>
<reference evidence="1" key="3">
    <citation type="journal article" date="2017" name="Nature">
        <title>Genome sequence of the progenitor of the wheat D genome Aegilops tauschii.</title>
        <authorList>
            <person name="Luo M.C."/>
            <person name="Gu Y.Q."/>
            <person name="Puiu D."/>
            <person name="Wang H."/>
            <person name="Twardziok S.O."/>
            <person name="Deal K.R."/>
            <person name="Huo N."/>
            <person name="Zhu T."/>
            <person name="Wang L."/>
            <person name="Wang Y."/>
            <person name="McGuire P.E."/>
            <person name="Liu S."/>
            <person name="Long H."/>
            <person name="Ramasamy R.K."/>
            <person name="Rodriguez J.C."/>
            <person name="Van S.L."/>
            <person name="Yuan L."/>
            <person name="Wang Z."/>
            <person name="Xia Z."/>
            <person name="Xiao L."/>
            <person name="Anderson O.D."/>
            <person name="Ouyang S."/>
            <person name="Liang Y."/>
            <person name="Zimin A.V."/>
            <person name="Pertea G."/>
            <person name="Qi P."/>
            <person name="Bennetzen J.L."/>
            <person name="Dai X."/>
            <person name="Dawson M.W."/>
            <person name="Muller H.G."/>
            <person name="Kugler K."/>
            <person name="Rivarola-Duarte L."/>
            <person name="Spannagl M."/>
            <person name="Mayer K.F.X."/>
            <person name="Lu F.H."/>
            <person name="Bevan M.W."/>
            <person name="Leroy P."/>
            <person name="Li P."/>
            <person name="You F.M."/>
            <person name="Sun Q."/>
            <person name="Liu Z."/>
            <person name="Lyons E."/>
            <person name="Wicker T."/>
            <person name="Salzberg S.L."/>
            <person name="Devos K.M."/>
            <person name="Dvorak J."/>
        </authorList>
    </citation>
    <scope>NUCLEOTIDE SEQUENCE [LARGE SCALE GENOMIC DNA]</scope>
    <source>
        <strain evidence="1">cv. AL8/78</strain>
    </source>
</reference>
<evidence type="ECO:0000313" key="1">
    <source>
        <dbReference type="EnsemblPlants" id="AET5Gv20172300.21"/>
    </source>
</evidence>
<reference evidence="2" key="1">
    <citation type="journal article" date="2014" name="Science">
        <title>Ancient hybridizations among the ancestral genomes of bread wheat.</title>
        <authorList>
            <consortium name="International Wheat Genome Sequencing Consortium,"/>
            <person name="Marcussen T."/>
            <person name="Sandve S.R."/>
            <person name="Heier L."/>
            <person name="Spannagl M."/>
            <person name="Pfeifer M."/>
            <person name="Jakobsen K.S."/>
            <person name="Wulff B.B."/>
            <person name="Steuernagel B."/>
            <person name="Mayer K.F."/>
            <person name="Olsen O.A."/>
        </authorList>
    </citation>
    <scope>NUCLEOTIDE SEQUENCE [LARGE SCALE GENOMIC DNA]</scope>
    <source>
        <strain evidence="2">cv. AL8/78</strain>
    </source>
</reference>
<organism evidence="1 2">
    <name type="scientific">Aegilops tauschii subsp. strangulata</name>
    <name type="common">Goatgrass</name>
    <dbReference type="NCBI Taxonomy" id="200361"/>
    <lineage>
        <taxon>Eukaryota</taxon>
        <taxon>Viridiplantae</taxon>
        <taxon>Streptophyta</taxon>
        <taxon>Embryophyta</taxon>
        <taxon>Tracheophyta</taxon>
        <taxon>Spermatophyta</taxon>
        <taxon>Magnoliopsida</taxon>
        <taxon>Liliopsida</taxon>
        <taxon>Poales</taxon>
        <taxon>Poaceae</taxon>
        <taxon>BOP clade</taxon>
        <taxon>Pooideae</taxon>
        <taxon>Triticodae</taxon>
        <taxon>Triticeae</taxon>
        <taxon>Triticinae</taxon>
        <taxon>Aegilops</taxon>
    </lineage>
</organism>
<dbReference type="AlphaFoldDB" id="A0A453JRT2"/>
<reference evidence="2" key="2">
    <citation type="journal article" date="2017" name="Nat. Plants">
        <title>The Aegilops tauschii genome reveals multiple impacts of transposons.</title>
        <authorList>
            <person name="Zhao G."/>
            <person name="Zou C."/>
            <person name="Li K."/>
            <person name="Wang K."/>
            <person name="Li T."/>
            <person name="Gao L."/>
            <person name="Zhang X."/>
            <person name="Wang H."/>
            <person name="Yang Z."/>
            <person name="Liu X."/>
            <person name="Jiang W."/>
            <person name="Mao L."/>
            <person name="Kong X."/>
            <person name="Jiao Y."/>
            <person name="Jia J."/>
        </authorList>
    </citation>
    <scope>NUCLEOTIDE SEQUENCE [LARGE SCALE GENOMIC DNA]</scope>
    <source>
        <strain evidence="2">cv. AL8/78</strain>
    </source>
</reference>